<comment type="caution">
    <text evidence="1">The sequence shown here is derived from an EMBL/GenBank/DDBJ whole genome shotgun (WGS) entry which is preliminary data.</text>
</comment>
<protein>
    <submittedName>
        <fullName evidence="1">Uncharacterized protein</fullName>
    </submittedName>
</protein>
<sequence length="199" mass="22010">MTGSTPLLSTALEAALANIDTVFNGMRRLLPQGVRAMAEGVLEGVGWGDHGLSQVDWRSWPAEQATAVEEFVHAWWQDVHATPKPPYQVEEVFEICAAIGRSVTPLLDRRPAHPVADAHLVRCVDWWLDRLLVDDAPFTWFPHGAKAAVPGLQSWPARNAPARLRAQGEPDLAIRAGLLGLPYDDRWAHPYWADPSTTN</sequence>
<name>A0A233SL15_STRDA</name>
<dbReference type="AlphaFoldDB" id="A0A233SL15"/>
<reference evidence="1 2" key="1">
    <citation type="submission" date="2016-07" db="EMBL/GenBank/DDBJ databases">
        <title>Draft genome of Streptomyces diastatochromogenes.</title>
        <authorList>
            <person name="Podduturi R."/>
            <person name="Lukassen M.B."/>
            <person name="Clausen N."/>
            <person name="Nielsen J.L."/>
            <person name="Jorgensen N.O."/>
        </authorList>
    </citation>
    <scope>NUCLEOTIDE SEQUENCE [LARGE SCALE GENOMIC DNA]</scope>
    <source>
        <strain evidence="1 2">DSM 40608</strain>
    </source>
</reference>
<proteinExistence type="predicted"/>
<dbReference type="Proteomes" id="UP000215483">
    <property type="component" value="Unassembled WGS sequence"/>
</dbReference>
<organism evidence="1 2">
    <name type="scientific">Streptomyces diastatochromogenes</name>
    <dbReference type="NCBI Taxonomy" id="42236"/>
    <lineage>
        <taxon>Bacteria</taxon>
        <taxon>Bacillati</taxon>
        <taxon>Actinomycetota</taxon>
        <taxon>Actinomycetes</taxon>
        <taxon>Kitasatosporales</taxon>
        <taxon>Streptomycetaceae</taxon>
        <taxon>Streptomyces</taxon>
    </lineage>
</organism>
<accession>A0A233SL15</accession>
<dbReference type="EMBL" id="MCGQ01000012">
    <property type="protein sequence ID" value="OXY96345.1"/>
    <property type="molecule type" value="Genomic_DNA"/>
</dbReference>
<keyword evidence="2" id="KW-1185">Reference proteome</keyword>
<evidence type="ECO:0000313" key="2">
    <source>
        <dbReference type="Proteomes" id="UP000215483"/>
    </source>
</evidence>
<gene>
    <name evidence="1" type="ORF">BEK98_13340</name>
</gene>
<evidence type="ECO:0000313" key="1">
    <source>
        <dbReference type="EMBL" id="OXY96345.1"/>
    </source>
</evidence>